<protein>
    <recommendedName>
        <fullName evidence="4">Secreted protein</fullName>
    </recommendedName>
</protein>
<accession>A0A8T0SQQ0</accession>
<feature type="chain" id="PRO_5035888956" description="Secreted protein" evidence="1">
    <location>
        <begin position="21"/>
        <end position="106"/>
    </location>
</feature>
<organism evidence="2 3">
    <name type="scientific">Panicum virgatum</name>
    <name type="common">Blackwell switchgrass</name>
    <dbReference type="NCBI Taxonomy" id="38727"/>
    <lineage>
        <taxon>Eukaryota</taxon>
        <taxon>Viridiplantae</taxon>
        <taxon>Streptophyta</taxon>
        <taxon>Embryophyta</taxon>
        <taxon>Tracheophyta</taxon>
        <taxon>Spermatophyta</taxon>
        <taxon>Magnoliopsida</taxon>
        <taxon>Liliopsida</taxon>
        <taxon>Poales</taxon>
        <taxon>Poaceae</taxon>
        <taxon>PACMAD clade</taxon>
        <taxon>Panicoideae</taxon>
        <taxon>Panicodae</taxon>
        <taxon>Paniceae</taxon>
        <taxon>Panicinae</taxon>
        <taxon>Panicum</taxon>
        <taxon>Panicum sect. Hiantes</taxon>
    </lineage>
</organism>
<evidence type="ECO:0000256" key="1">
    <source>
        <dbReference type="SAM" id="SignalP"/>
    </source>
</evidence>
<evidence type="ECO:0008006" key="4">
    <source>
        <dbReference type="Google" id="ProtNLM"/>
    </source>
</evidence>
<gene>
    <name evidence="2" type="ORF">PVAP13_5KG564314</name>
</gene>
<evidence type="ECO:0000313" key="3">
    <source>
        <dbReference type="Proteomes" id="UP000823388"/>
    </source>
</evidence>
<dbReference type="Proteomes" id="UP000823388">
    <property type="component" value="Chromosome 5K"/>
</dbReference>
<sequence>MSRVVFFFILLAAFIGQTYRRLRNYFVCWLIWFAREPSAVATCNVHSMGIILFAVAQHEWVNPWLPEGQAGQLSQRSGSIHESALAQKEPQVPLGALRSALKIQKN</sequence>
<dbReference type="AlphaFoldDB" id="A0A8T0SQQ0"/>
<keyword evidence="1" id="KW-0732">Signal</keyword>
<name>A0A8T0SQQ0_PANVG</name>
<evidence type="ECO:0000313" key="2">
    <source>
        <dbReference type="EMBL" id="KAG2601020.1"/>
    </source>
</evidence>
<proteinExistence type="predicted"/>
<reference evidence="2" key="1">
    <citation type="submission" date="2020-05" db="EMBL/GenBank/DDBJ databases">
        <title>WGS assembly of Panicum virgatum.</title>
        <authorList>
            <person name="Lovell J.T."/>
            <person name="Jenkins J."/>
            <person name="Shu S."/>
            <person name="Juenger T.E."/>
            <person name="Schmutz J."/>
        </authorList>
    </citation>
    <scope>NUCLEOTIDE SEQUENCE</scope>
    <source>
        <strain evidence="2">AP13</strain>
    </source>
</reference>
<keyword evidence="3" id="KW-1185">Reference proteome</keyword>
<feature type="signal peptide" evidence="1">
    <location>
        <begin position="1"/>
        <end position="20"/>
    </location>
</feature>
<dbReference type="EMBL" id="CM029045">
    <property type="protein sequence ID" value="KAG2601020.1"/>
    <property type="molecule type" value="Genomic_DNA"/>
</dbReference>
<comment type="caution">
    <text evidence="2">The sequence shown here is derived from an EMBL/GenBank/DDBJ whole genome shotgun (WGS) entry which is preliminary data.</text>
</comment>